<evidence type="ECO:0000256" key="1">
    <source>
        <dbReference type="SAM" id="SignalP"/>
    </source>
</evidence>
<protein>
    <recommendedName>
        <fullName evidence="4">Secreted protein</fullName>
    </recommendedName>
</protein>
<feature type="chain" id="PRO_5022763947" description="Secreted protein" evidence="1">
    <location>
        <begin position="18"/>
        <end position="75"/>
    </location>
</feature>
<organism evidence="2 3">
    <name type="scientific">Portunus trituberculatus</name>
    <name type="common">Swimming crab</name>
    <name type="synonym">Neptunus trituberculatus</name>
    <dbReference type="NCBI Taxonomy" id="210409"/>
    <lineage>
        <taxon>Eukaryota</taxon>
        <taxon>Metazoa</taxon>
        <taxon>Ecdysozoa</taxon>
        <taxon>Arthropoda</taxon>
        <taxon>Crustacea</taxon>
        <taxon>Multicrustacea</taxon>
        <taxon>Malacostraca</taxon>
        <taxon>Eumalacostraca</taxon>
        <taxon>Eucarida</taxon>
        <taxon>Decapoda</taxon>
        <taxon>Pleocyemata</taxon>
        <taxon>Brachyura</taxon>
        <taxon>Eubrachyura</taxon>
        <taxon>Portunoidea</taxon>
        <taxon>Portunidae</taxon>
        <taxon>Portuninae</taxon>
        <taxon>Portunus</taxon>
    </lineage>
</organism>
<keyword evidence="1" id="KW-0732">Signal</keyword>
<comment type="caution">
    <text evidence="2">The sequence shown here is derived from an EMBL/GenBank/DDBJ whole genome shotgun (WGS) entry which is preliminary data.</text>
</comment>
<dbReference type="EMBL" id="VSRR010118670">
    <property type="protein sequence ID" value="MPC99507.1"/>
    <property type="molecule type" value="Genomic_DNA"/>
</dbReference>
<reference evidence="2 3" key="1">
    <citation type="submission" date="2019-05" db="EMBL/GenBank/DDBJ databases">
        <title>Another draft genome of Portunus trituberculatus and its Hox gene families provides insights of decapod evolution.</title>
        <authorList>
            <person name="Jeong J.-H."/>
            <person name="Song I."/>
            <person name="Kim S."/>
            <person name="Choi T."/>
            <person name="Kim D."/>
            <person name="Ryu S."/>
            <person name="Kim W."/>
        </authorList>
    </citation>
    <scope>NUCLEOTIDE SEQUENCE [LARGE SCALE GENOMIC DNA]</scope>
    <source>
        <tissue evidence="2">Muscle</tissue>
    </source>
</reference>
<sequence>MMVVVVVVLGSITSTTTHDSSGAEQTPCFPAQDNRKSHGVLLITTYGSLKALTVPSSLTRLSFTPPNPFTQSLQC</sequence>
<feature type="signal peptide" evidence="1">
    <location>
        <begin position="1"/>
        <end position="17"/>
    </location>
</feature>
<evidence type="ECO:0000313" key="2">
    <source>
        <dbReference type="EMBL" id="MPC99507.1"/>
    </source>
</evidence>
<dbReference type="Proteomes" id="UP000324222">
    <property type="component" value="Unassembled WGS sequence"/>
</dbReference>
<gene>
    <name evidence="2" type="ORF">E2C01_094925</name>
</gene>
<proteinExistence type="predicted"/>
<evidence type="ECO:0008006" key="4">
    <source>
        <dbReference type="Google" id="ProtNLM"/>
    </source>
</evidence>
<dbReference type="AlphaFoldDB" id="A0A5B7K272"/>
<keyword evidence="3" id="KW-1185">Reference proteome</keyword>
<accession>A0A5B7K272</accession>
<name>A0A5B7K272_PORTR</name>
<evidence type="ECO:0000313" key="3">
    <source>
        <dbReference type="Proteomes" id="UP000324222"/>
    </source>
</evidence>